<dbReference type="AlphaFoldDB" id="A0A9W6U2X2"/>
<feature type="region of interest" description="Disordered" evidence="1">
    <location>
        <begin position="105"/>
        <end position="130"/>
    </location>
</feature>
<gene>
    <name evidence="2" type="ORF">Pfra01_000399700</name>
</gene>
<reference evidence="2" key="1">
    <citation type="submission" date="2023-04" db="EMBL/GenBank/DDBJ databases">
        <title>Phytophthora fragariaefolia NBRC 109709.</title>
        <authorList>
            <person name="Ichikawa N."/>
            <person name="Sato H."/>
            <person name="Tonouchi N."/>
        </authorList>
    </citation>
    <scope>NUCLEOTIDE SEQUENCE</scope>
    <source>
        <strain evidence="2">NBRC 109709</strain>
    </source>
</reference>
<dbReference type="Proteomes" id="UP001165121">
    <property type="component" value="Unassembled WGS sequence"/>
</dbReference>
<dbReference type="OrthoDB" id="88640at2759"/>
<keyword evidence="3" id="KW-1185">Reference proteome</keyword>
<organism evidence="2 3">
    <name type="scientific">Phytophthora fragariaefolia</name>
    <dbReference type="NCBI Taxonomy" id="1490495"/>
    <lineage>
        <taxon>Eukaryota</taxon>
        <taxon>Sar</taxon>
        <taxon>Stramenopiles</taxon>
        <taxon>Oomycota</taxon>
        <taxon>Peronosporomycetes</taxon>
        <taxon>Peronosporales</taxon>
        <taxon>Peronosporaceae</taxon>
        <taxon>Phytophthora</taxon>
    </lineage>
</organism>
<comment type="caution">
    <text evidence="2">The sequence shown here is derived from an EMBL/GenBank/DDBJ whole genome shotgun (WGS) entry which is preliminary data.</text>
</comment>
<protein>
    <submittedName>
        <fullName evidence="2">Unnamed protein product</fullName>
    </submittedName>
</protein>
<evidence type="ECO:0000256" key="1">
    <source>
        <dbReference type="SAM" id="MobiDB-lite"/>
    </source>
</evidence>
<name>A0A9W6U2X2_9STRA</name>
<evidence type="ECO:0000313" key="2">
    <source>
        <dbReference type="EMBL" id="GMF24162.1"/>
    </source>
</evidence>
<dbReference type="EMBL" id="BSXT01000313">
    <property type="protein sequence ID" value="GMF24162.1"/>
    <property type="molecule type" value="Genomic_DNA"/>
</dbReference>
<evidence type="ECO:0000313" key="3">
    <source>
        <dbReference type="Proteomes" id="UP001165121"/>
    </source>
</evidence>
<sequence length="175" mass="19420">MEVGGLPQLEVLFQNGQVMQYTNPSQYACHSFDCPNLQRALVVSWTNLPLHQVAAFYETDDCKREVGHFTYSTPSSHAGSGYHNLPGWGKMIRSVMLGRNEDAIYQERSKTKPKPKPTKKSNSCSFHRRSSKHENAFVGANFTGLNTSMDITWVEDASSTGGLSANWSDPLSEAS</sequence>
<accession>A0A9W6U2X2</accession>
<proteinExistence type="predicted"/>